<organism evidence="2 3">
    <name type="scientific">Corynebacterium choanae</name>
    <dbReference type="NCBI Taxonomy" id="1862358"/>
    <lineage>
        <taxon>Bacteria</taxon>
        <taxon>Bacillati</taxon>
        <taxon>Actinomycetota</taxon>
        <taxon>Actinomycetes</taxon>
        <taxon>Mycobacteriales</taxon>
        <taxon>Corynebacteriaceae</taxon>
        <taxon>Corynebacterium</taxon>
    </lineage>
</organism>
<dbReference type="RefSeq" id="WP_123930263.1">
    <property type="nucleotide sequence ID" value="NZ_CP033896.1"/>
</dbReference>
<evidence type="ECO:0000256" key="1">
    <source>
        <dbReference type="SAM" id="MobiDB-lite"/>
    </source>
</evidence>
<dbReference type="EMBL" id="CP033896">
    <property type="protein sequence ID" value="AZA14643.1"/>
    <property type="molecule type" value="Genomic_DNA"/>
</dbReference>
<protein>
    <submittedName>
        <fullName evidence="2">Uncharacterized protein</fullName>
    </submittedName>
</protein>
<dbReference type="Proteomes" id="UP000269019">
    <property type="component" value="Chromosome"/>
</dbReference>
<gene>
    <name evidence="2" type="ORF">CCHOA_11360</name>
</gene>
<evidence type="ECO:0000313" key="2">
    <source>
        <dbReference type="EMBL" id="AZA14643.1"/>
    </source>
</evidence>
<sequence length="275" mass="29243">MAADDQVSETPLLLQGPAASSYPVISVIDQNSDDPTAPVVVWHVHTGPQTITGRLNGAWVIGQSQTQQPESHPVEQVTDPAQSAAENDPAADVSGADSEVTAQLLAATADHRSDEEKLESLLRHTAVIVTDRTNVHTPQLAAALATATTIGGIADVYAAANAGVAELNEAIRAESSRRKTLRREEKATTGKMTTPLLKTFAFDPIAPIDNAPFATSFRGEPLAANCFVATMEVAAIVDAWLAVESARRRRSYLRDSFGEHPRPLPLGEQTPGVQQ</sequence>
<dbReference type="KEGG" id="ccho:CCHOA_11360"/>
<dbReference type="InterPro" id="IPR046190">
    <property type="entry name" value="DUF6218"/>
</dbReference>
<evidence type="ECO:0000313" key="3">
    <source>
        <dbReference type="Proteomes" id="UP000269019"/>
    </source>
</evidence>
<reference evidence="2 3" key="1">
    <citation type="submission" date="2018-11" db="EMBL/GenBank/DDBJ databases">
        <authorList>
            <person name="Kleinhagauer T."/>
            <person name="Glaeser S.P."/>
            <person name="Spergser J."/>
            <person name="Ruckert C."/>
            <person name="Kaempfer P."/>
            <person name="Busse H.-J."/>
        </authorList>
    </citation>
    <scope>NUCLEOTIDE SEQUENCE [LARGE SCALE GENOMIC DNA]</scope>
    <source>
        <strain evidence="2 3">200CH</strain>
    </source>
</reference>
<proteinExistence type="predicted"/>
<keyword evidence="3" id="KW-1185">Reference proteome</keyword>
<dbReference type="Pfam" id="PF19726">
    <property type="entry name" value="DUF6218"/>
    <property type="match status" value="1"/>
</dbReference>
<dbReference type="AlphaFoldDB" id="A0A3G6JA36"/>
<dbReference type="OrthoDB" id="4410665at2"/>
<feature type="region of interest" description="Disordered" evidence="1">
    <location>
        <begin position="64"/>
        <end position="97"/>
    </location>
</feature>
<accession>A0A3G6JA36</accession>
<name>A0A3G6JA36_9CORY</name>